<comment type="caution">
    <text evidence="6">The sequence shown here is derived from an EMBL/GenBank/DDBJ whole genome shotgun (WGS) entry which is preliminary data.</text>
</comment>
<evidence type="ECO:0000256" key="1">
    <source>
        <dbReference type="ARBA" id="ARBA00022723"/>
    </source>
</evidence>
<dbReference type="EMBL" id="APML01000010">
    <property type="protein sequence ID" value="ENH97945.1"/>
    <property type="molecule type" value="Genomic_DNA"/>
</dbReference>
<dbReference type="GO" id="GO:0018169">
    <property type="term" value="F:ribosomal S6-glutamic acid ligase activity"/>
    <property type="evidence" value="ECO:0007669"/>
    <property type="project" value="TreeGrafter"/>
</dbReference>
<organism evidence="6 7">
    <name type="scientific">Gracilibacillus halophilus YIM-C55.5</name>
    <dbReference type="NCBI Taxonomy" id="1308866"/>
    <lineage>
        <taxon>Bacteria</taxon>
        <taxon>Bacillati</taxon>
        <taxon>Bacillota</taxon>
        <taxon>Bacilli</taxon>
        <taxon>Bacillales</taxon>
        <taxon>Bacillaceae</taxon>
        <taxon>Gracilibacillus</taxon>
    </lineage>
</organism>
<dbReference type="SUPFAM" id="SSF56059">
    <property type="entry name" value="Glutathione synthetase ATP-binding domain-like"/>
    <property type="match status" value="1"/>
</dbReference>
<dbReference type="PANTHER" id="PTHR21621:SF0">
    <property type="entry name" value="BETA-CITRYLGLUTAMATE SYNTHASE B-RELATED"/>
    <property type="match status" value="1"/>
</dbReference>
<evidence type="ECO:0000256" key="3">
    <source>
        <dbReference type="ARBA" id="ARBA00022840"/>
    </source>
</evidence>
<dbReference type="STRING" id="1308866.J416_02786"/>
<dbReference type="AlphaFoldDB" id="N4WUB6"/>
<keyword evidence="7" id="KW-1185">Reference proteome</keyword>
<dbReference type="InterPro" id="IPR013815">
    <property type="entry name" value="ATP_grasp_subdomain_1"/>
</dbReference>
<dbReference type="NCBIfam" id="TIGR00768">
    <property type="entry name" value="rimK_fam"/>
    <property type="match status" value="1"/>
</dbReference>
<dbReference type="GO" id="GO:0005737">
    <property type="term" value="C:cytoplasm"/>
    <property type="evidence" value="ECO:0007669"/>
    <property type="project" value="TreeGrafter"/>
</dbReference>
<dbReference type="Gene3D" id="3.40.50.20">
    <property type="match status" value="1"/>
</dbReference>
<dbReference type="PATRIC" id="fig|1308866.3.peg.566"/>
<keyword evidence="1" id="KW-0479">Metal-binding</keyword>
<dbReference type="GO" id="GO:0046872">
    <property type="term" value="F:metal ion binding"/>
    <property type="evidence" value="ECO:0007669"/>
    <property type="project" value="UniProtKB-KW"/>
</dbReference>
<sequence length="293" mass="32919">MHGWVIYNGHLATDAFLQFPRAIQEAGRRNNIPITLQANDQIPYQLDGQGISIKTDDLPDFVVFNDKDIALARTFEMLGIPLYNSAETIANCDNKVIMYQYLAKQKVPIPKTIIAPKVFSGINEFHRARYIQLAEQLSYPMVIKEGHGSFGEQVYLVKNHDEMLSLVETIKDRPFVFQEYIQSSYGRDIRLFVVGSKVVASLKRTSSHDFRANVYQGSTIEAYQPTEQEQALAIQASHAVGAHYAGVDLLFGADHQPIVCEVNTNAHIGNILQHTGINMADVIIHEIMTQQTD</sequence>
<evidence type="ECO:0000313" key="7">
    <source>
        <dbReference type="Proteomes" id="UP000012283"/>
    </source>
</evidence>
<dbReference type="PROSITE" id="PS50975">
    <property type="entry name" value="ATP_GRASP"/>
    <property type="match status" value="1"/>
</dbReference>
<protein>
    <submittedName>
        <fullName evidence="6">RimK family alpha-L-glutamate ligase</fullName>
    </submittedName>
</protein>
<dbReference type="InterPro" id="IPR011761">
    <property type="entry name" value="ATP-grasp"/>
</dbReference>
<proteinExistence type="predicted"/>
<accession>N4WUB6</accession>
<dbReference type="Proteomes" id="UP000012283">
    <property type="component" value="Unassembled WGS sequence"/>
</dbReference>
<keyword evidence="6" id="KW-0436">Ligase</keyword>
<dbReference type="Pfam" id="PF08443">
    <property type="entry name" value="RimK"/>
    <property type="match status" value="1"/>
</dbReference>
<dbReference type="Gene3D" id="3.30.470.20">
    <property type="entry name" value="ATP-grasp fold, B domain"/>
    <property type="match status" value="1"/>
</dbReference>
<reference evidence="6 7" key="1">
    <citation type="submission" date="2013-03" db="EMBL/GenBank/DDBJ databases">
        <title>Draft genome sequence of Gracibacillus halophilus YIM-C55.5, a moderately halophilic and thermophilic organism from the Xiaochaidamu salt lake.</title>
        <authorList>
            <person name="Sugumar T."/>
            <person name="Polireddy D.R."/>
            <person name="Antony A."/>
            <person name="Madhava Y.R."/>
            <person name="Sivakumar N."/>
        </authorList>
    </citation>
    <scope>NUCLEOTIDE SEQUENCE [LARGE SCALE GENOMIC DNA]</scope>
    <source>
        <strain evidence="6 7">YIM-C55.5</strain>
    </source>
</reference>
<dbReference type="InterPro" id="IPR004666">
    <property type="entry name" value="Rp_bS6_RimK/Lys_biosynth_LsyX"/>
</dbReference>
<gene>
    <name evidence="6" type="ORF">J416_02786</name>
</gene>
<dbReference type="InterPro" id="IPR013651">
    <property type="entry name" value="ATP-grasp_RimK-type"/>
</dbReference>
<evidence type="ECO:0000256" key="4">
    <source>
        <dbReference type="PROSITE-ProRule" id="PRU00409"/>
    </source>
</evidence>
<dbReference type="GO" id="GO:0005524">
    <property type="term" value="F:ATP binding"/>
    <property type="evidence" value="ECO:0007669"/>
    <property type="project" value="UniProtKB-UniRule"/>
</dbReference>
<keyword evidence="3 4" id="KW-0067">ATP-binding</keyword>
<evidence type="ECO:0000313" key="6">
    <source>
        <dbReference type="EMBL" id="ENH97945.1"/>
    </source>
</evidence>
<dbReference type="eggNOG" id="COG0189">
    <property type="taxonomic scope" value="Bacteria"/>
</dbReference>
<dbReference type="GO" id="GO:0009432">
    <property type="term" value="P:SOS response"/>
    <property type="evidence" value="ECO:0007669"/>
    <property type="project" value="TreeGrafter"/>
</dbReference>
<evidence type="ECO:0000256" key="2">
    <source>
        <dbReference type="ARBA" id="ARBA00022741"/>
    </source>
</evidence>
<feature type="domain" description="ATP-grasp" evidence="5">
    <location>
        <begin position="99"/>
        <end position="288"/>
    </location>
</feature>
<name>N4WUB6_9BACI</name>
<dbReference type="RefSeq" id="WP_003464229.1">
    <property type="nucleotide sequence ID" value="NZ_APML01000010.1"/>
</dbReference>
<keyword evidence="2 4" id="KW-0547">Nucleotide-binding</keyword>
<dbReference type="Gene3D" id="3.30.1490.20">
    <property type="entry name" value="ATP-grasp fold, A domain"/>
    <property type="match status" value="1"/>
</dbReference>
<evidence type="ECO:0000259" key="5">
    <source>
        <dbReference type="PROSITE" id="PS50975"/>
    </source>
</evidence>
<dbReference type="PANTHER" id="PTHR21621">
    <property type="entry name" value="RIBOSOMAL PROTEIN S6 MODIFICATION PROTEIN"/>
    <property type="match status" value="1"/>
</dbReference>